<feature type="region of interest" description="Disordered" evidence="1">
    <location>
        <begin position="1"/>
        <end position="48"/>
    </location>
</feature>
<gene>
    <name evidence="2" type="ORF">GCM10023094_17790</name>
</gene>
<reference evidence="3" key="1">
    <citation type="journal article" date="2019" name="Int. J. Syst. Evol. Microbiol.">
        <title>The Global Catalogue of Microorganisms (GCM) 10K type strain sequencing project: providing services to taxonomists for standard genome sequencing and annotation.</title>
        <authorList>
            <consortium name="The Broad Institute Genomics Platform"/>
            <consortium name="The Broad Institute Genome Sequencing Center for Infectious Disease"/>
            <person name="Wu L."/>
            <person name="Ma J."/>
        </authorList>
    </citation>
    <scope>NUCLEOTIDE SEQUENCE [LARGE SCALE GENOMIC DNA]</scope>
    <source>
        <strain evidence="3">JCM 32206</strain>
    </source>
</reference>
<dbReference type="RefSeq" id="WP_345343725.1">
    <property type="nucleotide sequence ID" value="NZ_BAABFB010000029.1"/>
</dbReference>
<feature type="compositionally biased region" description="Basic residues" evidence="1">
    <location>
        <begin position="1"/>
        <end position="11"/>
    </location>
</feature>
<proteinExistence type="predicted"/>
<dbReference type="Gene3D" id="3.30.300.30">
    <property type="match status" value="1"/>
</dbReference>
<protein>
    <recommendedName>
        <fullName evidence="4">AMP-binding enzyme C-terminal domain-containing protein</fullName>
    </recommendedName>
</protein>
<organism evidence="2 3">
    <name type="scientific">Rhodococcus olei</name>
    <dbReference type="NCBI Taxonomy" id="2161675"/>
    <lineage>
        <taxon>Bacteria</taxon>
        <taxon>Bacillati</taxon>
        <taxon>Actinomycetota</taxon>
        <taxon>Actinomycetes</taxon>
        <taxon>Mycobacteriales</taxon>
        <taxon>Nocardiaceae</taxon>
        <taxon>Rhodococcus</taxon>
    </lineage>
</organism>
<evidence type="ECO:0000313" key="3">
    <source>
        <dbReference type="Proteomes" id="UP001501183"/>
    </source>
</evidence>
<dbReference type="InterPro" id="IPR045851">
    <property type="entry name" value="AMP-bd_C_sf"/>
</dbReference>
<dbReference type="SUPFAM" id="SSF56801">
    <property type="entry name" value="Acetyl-CoA synthetase-like"/>
    <property type="match status" value="1"/>
</dbReference>
<evidence type="ECO:0008006" key="4">
    <source>
        <dbReference type="Google" id="ProtNLM"/>
    </source>
</evidence>
<sequence length="104" mass="10895">MNATRFGKRRAGNATATGGPIGAVRSPSLGDIPRRSAARHPTRTAVVHRAGTRRAADVIAHCRAAPAGDTVPTFVVVLDELSRNPSGKIVKLDLRGRFSGLADT</sequence>
<dbReference type="EMBL" id="BAABFB010000029">
    <property type="protein sequence ID" value="GAA4476865.1"/>
    <property type="molecule type" value="Genomic_DNA"/>
</dbReference>
<accession>A0ABP8P0R1</accession>
<comment type="caution">
    <text evidence="2">The sequence shown here is derived from an EMBL/GenBank/DDBJ whole genome shotgun (WGS) entry which is preliminary data.</text>
</comment>
<keyword evidence="3" id="KW-1185">Reference proteome</keyword>
<name>A0ABP8P0R1_9NOCA</name>
<dbReference type="Proteomes" id="UP001501183">
    <property type="component" value="Unassembled WGS sequence"/>
</dbReference>
<evidence type="ECO:0000256" key="1">
    <source>
        <dbReference type="SAM" id="MobiDB-lite"/>
    </source>
</evidence>
<evidence type="ECO:0000313" key="2">
    <source>
        <dbReference type="EMBL" id="GAA4476865.1"/>
    </source>
</evidence>